<accession>A0A927C340</accession>
<dbReference type="NCBIfam" id="TIGR01221">
    <property type="entry name" value="rmlC"/>
    <property type="match status" value="1"/>
</dbReference>
<dbReference type="InterPro" id="IPR014710">
    <property type="entry name" value="RmlC-like_jellyroll"/>
</dbReference>
<evidence type="ECO:0000256" key="2">
    <source>
        <dbReference type="PIRSR" id="PIRSR600888-3"/>
    </source>
</evidence>
<comment type="similarity">
    <text evidence="3">Belongs to the dTDP-4-dehydrorhamnose 3,5-epimerase family.</text>
</comment>
<keyword evidence="5" id="KW-1185">Reference proteome</keyword>
<dbReference type="GO" id="GO:0000271">
    <property type="term" value="P:polysaccharide biosynthetic process"/>
    <property type="evidence" value="ECO:0007669"/>
    <property type="project" value="TreeGrafter"/>
</dbReference>
<evidence type="ECO:0000313" key="4">
    <source>
        <dbReference type="EMBL" id="MBD2860430.1"/>
    </source>
</evidence>
<comment type="function">
    <text evidence="3">Catalyzes the epimerization of the C3' and C5'positions of dTDP-6-deoxy-D-xylo-4-hexulose, forming dTDP-6-deoxy-L-lyxo-4-hexulose.</text>
</comment>
<dbReference type="SUPFAM" id="SSF51182">
    <property type="entry name" value="RmlC-like cupins"/>
    <property type="match status" value="1"/>
</dbReference>
<dbReference type="Proteomes" id="UP000639396">
    <property type="component" value="Unassembled WGS sequence"/>
</dbReference>
<dbReference type="InterPro" id="IPR011051">
    <property type="entry name" value="RmlC_Cupin_sf"/>
</dbReference>
<evidence type="ECO:0000256" key="1">
    <source>
        <dbReference type="PIRSR" id="PIRSR600888-1"/>
    </source>
</evidence>
<dbReference type="GO" id="GO:0005829">
    <property type="term" value="C:cytosol"/>
    <property type="evidence" value="ECO:0007669"/>
    <property type="project" value="TreeGrafter"/>
</dbReference>
<comment type="caution">
    <text evidence="4">The sequence shown here is derived from an EMBL/GenBank/DDBJ whole genome shotgun (WGS) entry which is preliminary data.</text>
</comment>
<name>A0A927C340_9BACL</name>
<proteinExistence type="inferred from homology"/>
<organism evidence="4 5">
    <name type="scientific">Paenibacillus oceani</name>
    <dbReference type="NCBI Taxonomy" id="2772510"/>
    <lineage>
        <taxon>Bacteria</taxon>
        <taxon>Bacillati</taxon>
        <taxon>Bacillota</taxon>
        <taxon>Bacilli</taxon>
        <taxon>Bacillales</taxon>
        <taxon>Paenibacillaceae</taxon>
        <taxon>Paenibacillus</taxon>
    </lineage>
</organism>
<protein>
    <recommendedName>
        <fullName evidence="3">dTDP-4-dehydrorhamnose 3,5-epimerase</fullName>
        <ecNumber evidence="3">5.1.3.13</ecNumber>
    </recommendedName>
    <alternativeName>
        <fullName evidence="3">Thymidine diphospho-4-keto-rhamnose 3,5-epimerase</fullName>
    </alternativeName>
</protein>
<dbReference type="Gene3D" id="2.60.120.10">
    <property type="entry name" value="Jelly Rolls"/>
    <property type="match status" value="1"/>
</dbReference>
<dbReference type="AlphaFoldDB" id="A0A927C340"/>
<evidence type="ECO:0000256" key="3">
    <source>
        <dbReference type="RuleBase" id="RU364069"/>
    </source>
</evidence>
<dbReference type="EMBL" id="JACXJA010000001">
    <property type="protein sequence ID" value="MBD2860430.1"/>
    <property type="molecule type" value="Genomic_DNA"/>
</dbReference>
<dbReference type="CDD" id="cd00438">
    <property type="entry name" value="cupin_RmlC"/>
    <property type="match status" value="1"/>
</dbReference>
<feature type="site" description="Participates in a stacking interaction with the thymidine ring of dTDP-4-oxo-6-deoxyglucose" evidence="2">
    <location>
        <position position="138"/>
    </location>
</feature>
<dbReference type="InterPro" id="IPR000888">
    <property type="entry name" value="RmlC-like"/>
</dbReference>
<dbReference type="PANTHER" id="PTHR21047:SF2">
    <property type="entry name" value="THYMIDINE DIPHOSPHO-4-KETO-RHAMNOSE 3,5-EPIMERASE"/>
    <property type="match status" value="1"/>
</dbReference>
<feature type="active site" description="Proton donor" evidence="1">
    <location>
        <position position="132"/>
    </location>
</feature>
<reference evidence="4" key="1">
    <citation type="submission" date="2020-09" db="EMBL/GenBank/DDBJ databases">
        <title>A novel bacterium of genus Paenibacillus, isolated from South China Sea.</title>
        <authorList>
            <person name="Huang H."/>
            <person name="Mo K."/>
            <person name="Hu Y."/>
        </authorList>
    </citation>
    <scope>NUCLEOTIDE SEQUENCE</scope>
    <source>
        <strain evidence="4">IB182363</strain>
    </source>
</reference>
<keyword evidence="3 4" id="KW-0413">Isomerase</keyword>
<comment type="subunit">
    <text evidence="3">Homodimer.</text>
</comment>
<dbReference type="EC" id="5.1.3.13" evidence="3"/>
<sequence>MLIQPCALSGVYEITGTPHHDHRGYFTRLYDRQLWSDYGLDRTWVQENRSYSSRKGTIRGLHFQRPPCAETKVVRVSRGAILDVFVDMRRDSPSFGQWGSIELTEDNHKMIYIPRGFAHGFCTLTDHCEVTYKVDHRYTPSHEGGIVWNDETLRIDWPVSAPILSDRDARLPAWKELMGTSANDETKGRSG</sequence>
<comment type="catalytic activity">
    <reaction evidence="3">
        <text>dTDP-4-dehydro-6-deoxy-alpha-D-glucose = dTDP-4-dehydro-beta-L-rhamnose</text>
        <dbReference type="Rhea" id="RHEA:16969"/>
        <dbReference type="ChEBI" id="CHEBI:57649"/>
        <dbReference type="ChEBI" id="CHEBI:62830"/>
        <dbReference type="EC" id="5.1.3.13"/>
    </reaction>
</comment>
<dbReference type="GO" id="GO:0019305">
    <property type="term" value="P:dTDP-rhamnose biosynthetic process"/>
    <property type="evidence" value="ECO:0007669"/>
    <property type="project" value="UniProtKB-UniRule"/>
</dbReference>
<gene>
    <name evidence="4" type="primary">rfbC</name>
    <name evidence="4" type="ORF">IDH45_00325</name>
</gene>
<dbReference type="PANTHER" id="PTHR21047">
    <property type="entry name" value="DTDP-6-DEOXY-D-GLUCOSE-3,5 EPIMERASE"/>
    <property type="match status" value="1"/>
</dbReference>
<evidence type="ECO:0000313" key="5">
    <source>
        <dbReference type="Proteomes" id="UP000639396"/>
    </source>
</evidence>
<feature type="active site" description="Proton acceptor" evidence="1">
    <location>
        <position position="62"/>
    </location>
</feature>
<dbReference type="RefSeq" id="WP_190923597.1">
    <property type="nucleotide sequence ID" value="NZ_JACXJA010000001.1"/>
</dbReference>
<dbReference type="GO" id="GO:0008830">
    <property type="term" value="F:dTDP-4-dehydrorhamnose 3,5-epimerase activity"/>
    <property type="evidence" value="ECO:0007669"/>
    <property type="project" value="UniProtKB-UniRule"/>
</dbReference>
<comment type="pathway">
    <text evidence="3">Carbohydrate biosynthesis; dTDP-L-rhamnose biosynthesis.</text>
</comment>
<dbReference type="Pfam" id="PF00908">
    <property type="entry name" value="dTDP_sugar_isom"/>
    <property type="match status" value="1"/>
</dbReference>